<dbReference type="InterPro" id="IPR035445">
    <property type="entry name" value="GYF-like_dom_sf"/>
</dbReference>
<dbReference type="SUPFAM" id="SSF55277">
    <property type="entry name" value="GYF domain"/>
    <property type="match status" value="1"/>
</dbReference>
<dbReference type="PROSITE" id="PS50829">
    <property type="entry name" value="GYF"/>
    <property type="match status" value="1"/>
</dbReference>
<dbReference type="EC" id="2.1.1.354" evidence="2"/>
<keyword evidence="9" id="KW-0539">Nucleus</keyword>
<dbReference type="InterPro" id="IPR003169">
    <property type="entry name" value="GYF"/>
</dbReference>
<keyword evidence="15" id="KW-1185">Reference proteome</keyword>
<dbReference type="PANTHER" id="PTHR45814">
    <property type="entry name" value="HISTONE-LYSINE N-METHYLTRANSFERASE SETD1"/>
    <property type="match status" value="1"/>
</dbReference>
<name>A0ABR0XPB6_REHGL</name>
<dbReference type="Pfam" id="PF00856">
    <property type="entry name" value="SET"/>
    <property type="match status" value="1"/>
</dbReference>
<feature type="domain" description="SET" evidence="12">
    <location>
        <begin position="990"/>
        <end position="1107"/>
    </location>
</feature>
<organism evidence="14 15">
    <name type="scientific">Rehmannia glutinosa</name>
    <name type="common">Chinese foxglove</name>
    <dbReference type="NCBI Taxonomy" id="99300"/>
    <lineage>
        <taxon>Eukaryota</taxon>
        <taxon>Viridiplantae</taxon>
        <taxon>Streptophyta</taxon>
        <taxon>Embryophyta</taxon>
        <taxon>Tracheophyta</taxon>
        <taxon>Spermatophyta</taxon>
        <taxon>Magnoliopsida</taxon>
        <taxon>eudicotyledons</taxon>
        <taxon>Gunneridae</taxon>
        <taxon>Pentapetalae</taxon>
        <taxon>asterids</taxon>
        <taxon>lamiids</taxon>
        <taxon>Lamiales</taxon>
        <taxon>Orobanchaceae</taxon>
        <taxon>Rehmannieae</taxon>
        <taxon>Rehmannia</taxon>
    </lineage>
</organism>
<evidence type="ECO:0000256" key="3">
    <source>
        <dbReference type="ARBA" id="ARBA00022603"/>
    </source>
</evidence>
<evidence type="ECO:0000256" key="10">
    <source>
        <dbReference type="ARBA" id="ARBA00047571"/>
    </source>
</evidence>
<evidence type="ECO:0000313" key="15">
    <source>
        <dbReference type="Proteomes" id="UP001318860"/>
    </source>
</evidence>
<proteinExistence type="predicted"/>
<keyword evidence="6" id="KW-0156">Chromatin regulator</keyword>
<evidence type="ECO:0000256" key="11">
    <source>
        <dbReference type="SAM" id="MobiDB-lite"/>
    </source>
</evidence>
<keyword evidence="7" id="KW-0805">Transcription regulation</keyword>
<protein>
    <recommendedName>
        <fullName evidence="2">[histone H3]-lysine(4) N-trimethyltransferase</fullName>
        <ecNumber evidence="2">2.1.1.354</ecNumber>
    </recommendedName>
</protein>
<feature type="domain" description="GYF" evidence="13">
    <location>
        <begin position="161"/>
        <end position="208"/>
    </location>
</feature>
<reference evidence="14 15" key="1">
    <citation type="journal article" date="2021" name="Comput. Struct. Biotechnol. J.">
        <title>De novo genome assembly of the potent medicinal plant Rehmannia glutinosa using nanopore technology.</title>
        <authorList>
            <person name="Ma L."/>
            <person name="Dong C."/>
            <person name="Song C."/>
            <person name="Wang X."/>
            <person name="Zheng X."/>
            <person name="Niu Y."/>
            <person name="Chen S."/>
            <person name="Feng W."/>
        </authorList>
    </citation>
    <scope>NUCLEOTIDE SEQUENCE [LARGE SCALE GENOMIC DNA]</scope>
    <source>
        <strain evidence="14">DH-2019</strain>
    </source>
</reference>
<keyword evidence="3" id="KW-0489">Methyltransferase</keyword>
<dbReference type="Gene3D" id="2.170.270.10">
    <property type="entry name" value="SET domain"/>
    <property type="match status" value="1"/>
</dbReference>
<evidence type="ECO:0000256" key="9">
    <source>
        <dbReference type="ARBA" id="ARBA00023242"/>
    </source>
</evidence>
<sequence length="1155" mass="130905">MTQIKISSSESCSNLDIRQVGATMSSELIGNEVEVSKIRDVDGSSKLGYSSPAYVTGWMYINQNGQMCGPYIQQQLYEGLYTGFLPEELSVYPILNGNLLNPVPLNYFKQFPDHVATGFVYLNVAVSRLKESTTDGHVSNQQILIPANSDIDQNFPLSGDESCWLFEDEEGRKHGPHSLTELYSWCHYGYIRSSLMIYHVDKKYKPLDLESLLNTWRTASLGAVSEHDANDQGTGSSLNLVSEVSEEVCLHLHFGIMKTARKVVLDEIISYIISDSLGTKKIHKTHLTEPVTESAKSFSSYGYMSEIFHERKDCIAVEDEVDVCHAVEERCNVETMRSLSLKSVGSYENFCAAYMVVSKMVFHSCMRVMWNATFYDHVAEYSSAWRKRKLWSSPSCVVEQCIPYKEFSVQIEKRPADFQICEQDSSSSEVDCPPGFEPVRIAMDEQSQSPSVSPPLEREKSSKGNLLSCGTSYKDMEFILENILNDLHSSSKFSLVHYFERLVDEEVKKVLVSSQSDHMKEVTLDSSHRRNHTHGYGSQKDLHVSAVILSDDRGCPSQFTKYPLLQSFVHSHEVSMTNLSKGVFQKLPMHLDDKTSIVVDELWPTLPEESMEQNVAVLFSREIFKRLPVHLDDAYSNAVIDELRPPQSEEITEYCALSQILRVESFKLDGYVSKTTFQVALMISRLKIYECVMRKLKSLYIDDAIEKYIIMTHSLRGYESGYKGTVDWMNKEKPDDGERSSEASLVVGKYIYSRRRKLSSKMSGSFFQSLATGDSDLLKQASKRSRRGRTLKSIPHATQVENVINLEKVPEHDSKKSCANARIIGEKGSNLHICSQTSEKVARAFQASKDSNFKRKQVIDDTQRSQSGKVQKLENGIPKQALRKRVLVHESKRSKSRTVRPCPQSDGCARSSMNGWEWRKWALNASPTERARVRGTSIHSQYIYLEGSGSQSSNVKGLSARTNRVKLRNLLAAAEGADLLKATQLKARKKRLRFQRSKIHDWGLVALESIEAEDFVIEYVGELIRPRISDIRERQYEKMGIGSSYLFRLDDGYVVDATKRGGIARFINHSCEPNCYTKVISVEGQKKIFIYAKRHISAGEELSYNYKFPLEEKKIPCNCGSRRVGSPFVVNNVEMYATHVHILVDNPQLQMSFSS</sequence>
<keyword evidence="4" id="KW-0808">Transferase</keyword>
<dbReference type="CDD" id="cd19169">
    <property type="entry name" value="SET_SETD1"/>
    <property type="match status" value="1"/>
</dbReference>
<evidence type="ECO:0000256" key="4">
    <source>
        <dbReference type="ARBA" id="ARBA00022679"/>
    </source>
</evidence>
<gene>
    <name evidence="14" type="ORF">DH2020_004284</name>
</gene>
<dbReference type="InterPro" id="IPR044570">
    <property type="entry name" value="Set1-like"/>
</dbReference>
<evidence type="ECO:0000259" key="13">
    <source>
        <dbReference type="PROSITE" id="PS50829"/>
    </source>
</evidence>
<dbReference type="InterPro" id="IPR037841">
    <property type="entry name" value="SET_SETD1A/B"/>
</dbReference>
<accession>A0ABR0XPB6</accession>
<comment type="catalytic activity">
    <reaction evidence="10">
        <text>L-lysyl(4)-[histone H3] + 3 S-adenosyl-L-methionine = N(6),N(6),N(6)-trimethyl-L-lysyl(4)-[histone H3] + 3 S-adenosyl-L-homocysteine + 3 H(+)</text>
        <dbReference type="Rhea" id="RHEA:60260"/>
        <dbReference type="Rhea" id="RHEA-COMP:15537"/>
        <dbReference type="Rhea" id="RHEA-COMP:15547"/>
        <dbReference type="ChEBI" id="CHEBI:15378"/>
        <dbReference type="ChEBI" id="CHEBI:29969"/>
        <dbReference type="ChEBI" id="CHEBI:57856"/>
        <dbReference type="ChEBI" id="CHEBI:59789"/>
        <dbReference type="ChEBI" id="CHEBI:61961"/>
        <dbReference type="EC" id="2.1.1.354"/>
    </reaction>
</comment>
<evidence type="ECO:0000259" key="12">
    <source>
        <dbReference type="PROSITE" id="PS50280"/>
    </source>
</evidence>
<evidence type="ECO:0000313" key="14">
    <source>
        <dbReference type="EMBL" id="KAK6160903.1"/>
    </source>
</evidence>
<comment type="subcellular location">
    <subcellularLocation>
        <location evidence="1">Nucleus</location>
    </subcellularLocation>
</comment>
<dbReference type="Gene3D" id="3.30.1490.40">
    <property type="match status" value="1"/>
</dbReference>
<dbReference type="PANTHER" id="PTHR45814:SF2">
    <property type="entry name" value="HISTONE-LYSINE N-METHYLTRANSFERASE SETD1"/>
    <property type="match status" value="1"/>
</dbReference>
<feature type="region of interest" description="Disordered" evidence="11">
    <location>
        <begin position="443"/>
        <end position="464"/>
    </location>
</feature>
<evidence type="ECO:0000256" key="6">
    <source>
        <dbReference type="ARBA" id="ARBA00022853"/>
    </source>
</evidence>
<evidence type="ECO:0000256" key="5">
    <source>
        <dbReference type="ARBA" id="ARBA00022691"/>
    </source>
</evidence>
<dbReference type="EMBL" id="JABTTQ020000003">
    <property type="protein sequence ID" value="KAK6160903.1"/>
    <property type="molecule type" value="Genomic_DNA"/>
</dbReference>
<evidence type="ECO:0000256" key="7">
    <source>
        <dbReference type="ARBA" id="ARBA00023015"/>
    </source>
</evidence>
<dbReference type="SMART" id="SM00317">
    <property type="entry name" value="SET"/>
    <property type="match status" value="1"/>
</dbReference>
<dbReference type="InterPro" id="IPR046341">
    <property type="entry name" value="SET_dom_sf"/>
</dbReference>
<dbReference type="Proteomes" id="UP001318860">
    <property type="component" value="Unassembled WGS sequence"/>
</dbReference>
<evidence type="ECO:0000256" key="1">
    <source>
        <dbReference type="ARBA" id="ARBA00004123"/>
    </source>
</evidence>
<keyword evidence="5" id="KW-0949">S-adenosyl-L-methionine</keyword>
<dbReference type="InterPro" id="IPR001214">
    <property type="entry name" value="SET_dom"/>
</dbReference>
<dbReference type="PROSITE" id="PS50280">
    <property type="entry name" value="SET"/>
    <property type="match status" value="1"/>
</dbReference>
<evidence type="ECO:0000256" key="8">
    <source>
        <dbReference type="ARBA" id="ARBA00023163"/>
    </source>
</evidence>
<keyword evidence="8" id="KW-0804">Transcription</keyword>
<evidence type="ECO:0000256" key="2">
    <source>
        <dbReference type="ARBA" id="ARBA00012182"/>
    </source>
</evidence>
<dbReference type="SUPFAM" id="SSF82199">
    <property type="entry name" value="SET domain"/>
    <property type="match status" value="1"/>
</dbReference>
<comment type="caution">
    <text evidence="14">The sequence shown here is derived from an EMBL/GenBank/DDBJ whole genome shotgun (WGS) entry which is preliminary data.</text>
</comment>